<proteinExistence type="predicted"/>
<dbReference type="EMBL" id="FORT01000011">
    <property type="protein sequence ID" value="SFK30299.1"/>
    <property type="molecule type" value="Genomic_DNA"/>
</dbReference>
<name>A0A1I3YG18_9BACL</name>
<organism evidence="1 2">
    <name type="scientific">Brevibacillus centrosporus</name>
    <dbReference type="NCBI Taxonomy" id="54910"/>
    <lineage>
        <taxon>Bacteria</taxon>
        <taxon>Bacillati</taxon>
        <taxon>Bacillota</taxon>
        <taxon>Bacilli</taxon>
        <taxon>Bacillales</taxon>
        <taxon>Paenibacillaceae</taxon>
        <taxon>Brevibacillus</taxon>
    </lineage>
</organism>
<dbReference type="Proteomes" id="UP000198915">
    <property type="component" value="Unassembled WGS sequence"/>
</dbReference>
<gene>
    <name evidence="1" type="ORF">SAMN05518846_11197</name>
</gene>
<keyword evidence="2" id="KW-1185">Reference proteome</keyword>
<sequence length="83" mass="10125">MKDFIDELNQPVMRSHELRDKNTVYLPSKELIRQKHGKDKQALKNELLNMELTFLKQYNELREYKEKDRHYQESSKNNSSVKR</sequence>
<dbReference type="AlphaFoldDB" id="A0A1I3YG18"/>
<protein>
    <submittedName>
        <fullName evidence="1">Uncharacterized protein</fullName>
    </submittedName>
</protein>
<dbReference type="RefSeq" id="WP_092271709.1">
    <property type="nucleotide sequence ID" value="NZ_BJOE01000096.1"/>
</dbReference>
<accession>A0A1I3YG18</accession>
<evidence type="ECO:0000313" key="2">
    <source>
        <dbReference type="Proteomes" id="UP000198915"/>
    </source>
</evidence>
<reference evidence="2" key="1">
    <citation type="submission" date="2016-10" db="EMBL/GenBank/DDBJ databases">
        <authorList>
            <person name="Varghese N."/>
            <person name="Submissions S."/>
        </authorList>
    </citation>
    <scope>NUCLEOTIDE SEQUENCE [LARGE SCALE GENOMIC DNA]</scope>
    <source>
        <strain evidence="2">OK042</strain>
    </source>
</reference>
<evidence type="ECO:0000313" key="1">
    <source>
        <dbReference type="EMBL" id="SFK30299.1"/>
    </source>
</evidence>